<dbReference type="STRING" id="7375.A0A0L0BVZ1"/>
<dbReference type="SUPFAM" id="SSF90209">
    <property type="entry name" value="Ran binding protein zinc finger-like"/>
    <property type="match status" value="1"/>
</dbReference>
<evidence type="ECO:0000256" key="6">
    <source>
        <dbReference type="SAM" id="Coils"/>
    </source>
</evidence>
<dbReference type="InterPro" id="IPR036443">
    <property type="entry name" value="Znf_RanBP2_sf"/>
</dbReference>
<feature type="domain" description="CUE" evidence="9">
    <location>
        <begin position="85"/>
        <end position="128"/>
    </location>
</feature>
<evidence type="ECO:0008006" key="12">
    <source>
        <dbReference type="Google" id="ProtNLM"/>
    </source>
</evidence>
<dbReference type="OrthoDB" id="8068116at2759"/>
<name>A0A0L0BVZ1_LUCCU</name>
<evidence type="ECO:0000259" key="8">
    <source>
        <dbReference type="PROSITE" id="PS50199"/>
    </source>
</evidence>
<feature type="compositionally biased region" description="Low complexity" evidence="7">
    <location>
        <begin position="192"/>
        <end position="210"/>
    </location>
</feature>
<dbReference type="SMART" id="SM00547">
    <property type="entry name" value="ZnF_RBZ"/>
    <property type="match status" value="1"/>
</dbReference>
<dbReference type="GO" id="GO:0043130">
    <property type="term" value="F:ubiquitin binding"/>
    <property type="evidence" value="ECO:0007669"/>
    <property type="project" value="InterPro"/>
</dbReference>
<dbReference type="AlphaFoldDB" id="A0A0L0BVZ1"/>
<keyword evidence="1" id="KW-0479">Metal-binding</keyword>
<dbReference type="EMBL" id="JRES01001254">
    <property type="protein sequence ID" value="KNC24207.1"/>
    <property type="molecule type" value="Genomic_DNA"/>
</dbReference>
<proteinExistence type="predicted"/>
<comment type="caution">
    <text evidence="10">The sequence shown here is derived from an EMBL/GenBank/DDBJ whole genome shotgun (WGS) entry which is preliminary data.</text>
</comment>
<feature type="region of interest" description="Disordered" evidence="7">
    <location>
        <begin position="153"/>
        <end position="247"/>
    </location>
</feature>
<dbReference type="InterPro" id="IPR001876">
    <property type="entry name" value="Znf_RanBP2"/>
</dbReference>
<dbReference type="InterPro" id="IPR003892">
    <property type="entry name" value="CUE"/>
</dbReference>
<keyword evidence="4 6" id="KW-0175">Coiled coil</keyword>
<dbReference type="Gene3D" id="1.10.8.10">
    <property type="entry name" value="DNA helicase RuvA subunit, C-terminal domain"/>
    <property type="match status" value="1"/>
</dbReference>
<dbReference type="GO" id="GO:0008270">
    <property type="term" value="F:zinc ion binding"/>
    <property type="evidence" value="ECO:0007669"/>
    <property type="project" value="UniProtKB-KW"/>
</dbReference>
<dbReference type="Gene3D" id="4.10.1060.10">
    <property type="entry name" value="Zinc finger, RanBP2-type"/>
    <property type="match status" value="1"/>
</dbReference>
<accession>A0A0L0BVZ1</accession>
<evidence type="ECO:0000256" key="4">
    <source>
        <dbReference type="ARBA" id="ARBA00023054"/>
    </source>
</evidence>
<dbReference type="CDD" id="cd14362">
    <property type="entry name" value="CUE_TAB2_TAB3"/>
    <property type="match status" value="1"/>
</dbReference>
<evidence type="ECO:0000313" key="11">
    <source>
        <dbReference type="Proteomes" id="UP000037069"/>
    </source>
</evidence>
<feature type="compositionally biased region" description="Low complexity" evidence="7">
    <location>
        <begin position="449"/>
        <end position="488"/>
    </location>
</feature>
<feature type="compositionally biased region" description="Polar residues" evidence="7">
    <location>
        <begin position="510"/>
        <end position="519"/>
    </location>
</feature>
<dbReference type="OMA" id="WACNLCT"/>
<sequence length="1010" mass="111240">MAAKPPKPPGNFLKCLLNQHNINNKNQQQQQQQQNNEDDHIEGNSSELQFLTNSTSSATNTTDCNSNTTTITANKKQNCNCSNISIMHLFHEMKQEFPTIPDTIVAQCVNENCHQRENCIQMLRNELELNPIPAQSYPAKVLHPPNNNNNCNNVTGQKPPLQQKPLVGQQKPPLKPIKPIRTAPLQPPPTNTPTTATVQQSNNNNSNTTTDKPLVGENLDNIVNGGNVGTGGGGEVPGNIIESNDMPTKITPQYKQTISTTSNTVNSTTNEVNNNTNNVCVGIEGESVERNLPRQRPTTLNLNSQLQKQQQEQRQRLNVQLQQRFQEQRNRQQQQPQNPIITTKPLRKAPLPPIAPKPSQYHINHTNTNSFLNDSSSLSSNHTTTSPLSESEISVSVSLSTPSPTSSPNSTTTHHQQHLQTKSPIRHRSVITLQPEPPYTRDFLYSPVSLPTSTTTPSSPSLAAPPSTAIQTTATPSSSSATSSPTASVTGSQKSFTSVNLTLRPPVSPTGANSALQPSTIDITAGPGFSGASGGGKSLHYSSTSYDARLGYQQNFQITVTDEGGVFSACRLRPQQQQQHQRLLNQVNISKENQYDANFHNENLTNHHNYINSFLNAEQKQKQQQQLQLQQQFHNNNVVALQQNIQNQIQSPNNQQNGIGGGVNTSSGFGGSGGISGNISGNMCLPPQQAMDGRTQEILQRQKEKRDKLAAALRNYKKRLGNVEQEINLLTGTIPTQGLSERLDEEIIKLRRDCQDMLRSSNPFTQPPLQQELAIDHQPQQRHPQPQPFPRQRMTRPPPRPPPPRQTSLDIIQHHSQTSTPHTPPAASLPNLNFYNPPQQQQQNHNNSLTIPSYYHQQSAPLNSNHLYTDHSNFVNQEPIDDGSEEEYEEVIEQPWECSMCTFRNHPQLNICEACENVRIPGRLTNLSRTRSATNCTNIAGAAARSPAGTALQVSGSSPNLGLSRTPAGSSNTLNNSNSGSRNALNTATVNLEHDTNLVQQQLQHYALHT</sequence>
<evidence type="ECO:0000259" key="9">
    <source>
        <dbReference type="PROSITE" id="PS51140"/>
    </source>
</evidence>
<feature type="compositionally biased region" description="Pro residues" evidence="7">
    <location>
        <begin position="796"/>
        <end position="805"/>
    </location>
</feature>
<evidence type="ECO:0000256" key="5">
    <source>
        <dbReference type="PROSITE-ProRule" id="PRU00322"/>
    </source>
</evidence>
<dbReference type="Proteomes" id="UP000037069">
    <property type="component" value="Unassembled WGS sequence"/>
</dbReference>
<gene>
    <name evidence="10" type="ORF">FF38_02190</name>
</gene>
<feature type="region of interest" description="Disordered" evidence="7">
    <location>
        <begin position="324"/>
        <end position="519"/>
    </location>
</feature>
<feature type="compositionally biased region" description="Low complexity" evidence="7">
    <location>
        <begin position="324"/>
        <end position="337"/>
    </location>
</feature>
<reference evidence="10 11" key="1">
    <citation type="journal article" date="2015" name="Nat. Commun.">
        <title>Lucilia cuprina genome unlocks parasitic fly biology to underpin future interventions.</title>
        <authorList>
            <person name="Anstead C.A."/>
            <person name="Korhonen P.K."/>
            <person name="Young N.D."/>
            <person name="Hall R.S."/>
            <person name="Jex A.R."/>
            <person name="Murali S.C."/>
            <person name="Hughes D.S."/>
            <person name="Lee S.F."/>
            <person name="Perry T."/>
            <person name="Stroehlein A.J."/>
            <person name="Ansell B.R."/>
            <person name="Breugelmans B."/>
            <person name="Hofmann A."/>
            <person name="Qu J."/>
            <person name="Dugan S."/>
            <person name="Lee S.L."/>
            <person name="Chao H."/>
            <person name="Dinh H."/>
            <person name="Han Y."/>
            <person name="Doddapaneni H.V."/>
            <person name="Worley K.C."/>
            <person name="Muzny D.M."/>
            <person name="Ioannidis P."/>
            <person name="Waterhouse R.M."/>
            <person name="Zdobnov E.M."/>
            <person name="James P.J."/>
            <person name="Bagnall N.H."/>
            <person name="Kotze A.C."/>
            <person name="Gibbs R.A."/>
            <person name="Richards S."/>
            <person name="Batterham P."/>
            <person name="Gasser R.B."/>
        </authorList>
    </citation>
    <scope>NUCLEOTIDE SEQUENCE [LARGE SCALE GENOMIC DNA]</scope>
    <source>
        <strain evidence="10 11">LS</strain>
        <tissue evidence="10">Full body</tissue>
    </source>
</reference>
<organism evidence="10 11">
    <name type="scientific">Lucilia cuprina</name>
    <name type="common">Green bottle fly</name>
    <name type="synonym">Australian sheep blowfly</name>
    <dbReference type="NCBI Taxonomy" id="7375"/>
    <lineage>
        <taxon>Eukaryota</taxon>
        <taxon>Metazoa</taxon>
        <taxon>Ecdysozoa</taxon>
        <taxon>Arthropoda</taxon>
        <taxon>Hexapoda</taxon>
        <taxon>Insecta</taxon>
        <taxon>Pterygota</taxon>
        <taxon>Neoptera</taxon>
        <taxon>Endopterygota</taxon>
        <taxon>Diptera</taxon>
        <taxon>Brachycera</taxon>
        <taxon>Muscomorpha</taxon>
        <taxon>Oestroidea</taxon>
        <taxon>Calliphoridae</taxon>
        <taxon>Luciliinae</taxon>
        <taxon>Lucilia</taxon>
    </lineage>
</organism>
<feature type="compositionally biased region" description="Gly residues" evidence="7">
    <location>
        <begin position="226"/>
        <end position="236"/>
    </location>
</feature>
<protein>
    <recommendedName>
        <fullName evidence="12">CUE domain-containing protein</fullName>
    </recommendedName>
</protein>
<evidence type="ECO:0000256" key="1">
    <source>
        <dbReference type="ARBA" id="ARBA00022723"/>
    </source>
</evidence>
<evidence type="ECO:0000313" key="10">
    <source>
        <dbReference type="EMBL" id="KNC24207.1"/>
    </source>
</evidence>
<feature type="region of interest" description="Disordered" evidence="7">
    <location>
        <begin position="947"/>
        <end position="983"/>
    </location>
</feature>
<feature type="compositionally biased region" description="Low complexity" evidence="7">
    <location>
        <begin position="366"/>
        <end position="421"/>
    </location>
</feature>
<dbReference type="PROSITE" id="PS51140">
    <property type="entry name" value="CUE"/>
    <property type="match status" value="1"/>
</dbReference>
<feature type="compositionally biased region" description="Low complexity" evidence="7">
    <location>
        <begin position="970"/>
        <end position="983"/>
    </location>
</feature>
<feature type="compositionally biased region" description="Polar residues" evidence="7">
    <location>
        <begin position="807"/>
        <end position="821"/>
    </location>
</feature>
<feature type="compositionally biased region" description="Polar residues" evidence="7">
    <location>
        <begin position="489"/>
        <end position="501"/>
    </location>
</feature>
<keyword evidence="2 5" id="KW-0863">Zinc-finger</keyword>
<evidence type="ECO:0000256" key="2">
    <source>
        <dbReference type="ARBA" id="ARBA00022771"/>
    </source>
</evidence>
<dbReference type="SMART" id="SM00546">
    <property type="entry name" value="CUE"/>
    <property type="match status" value="1"/>
</dbReference>
<evidence type="ECO:0000256" key="7">
    <source>
        <dbReference type="SAM" id="MobiDB-lite"/>
    </source>
</evidence>
<feature type="domain" description="RanBP2-type" evidence="8">
    <location>
        <begin position="892"/>
        <end position="921"/>
    </location>
</feature>
<dbReference type="InterPro" id="IPR041911">
    <property type="entry name" value="TAB2/3_CUE"/>
</dbReference>
<keyword evidence="3" id="KW-0862">Zinc</keyword>
<feature type="region of interest" description="Disordered" evidence="7">
    <location>
        <begin position="776"/>
        <end position="846"/>
    </location>
</feature>
<feature type="coiled-coil region" evidence="6">
    <location>
        <begin position="699"/>
        <end position="760"/>
    </location>
</feature>
<dbReference type="PROSITE" id="PS01358">
    <property type="entry name" value="ZF_RANBP2_1"/>
    <property type="match status" value="1"/>
</dbReference>
<feature type="compositionally biased region" description="Polar residues" evidence="7">
    <location>
        <begin position="952"/>
        <end position="969"/>
    </location>
</feature>
<feature type="compositionally biased region" description="Low complexity" evidence="7">
    <location>
        <begin position="830"/>
        <end position="846"/>
    </location>
</feature>
<dbReference type="PROSITE" id="PS50199">
    <property type="entry name" value="ZF_RANBP2_2"/>
    <property type="match status" value="1"/>
</dbReference>
<evidence type="ECO:0000256" key="3">
    <source>
        <dbReference type="ARBA" id="ARBA00022833"/>
    </source>
</evidence>
<keyword evidence="11" id="KW-1185">Reference proteome</keyword>